<accession>A0A4Y2CLT2</accession>
<sequence length="105" mass="11709">MVLYSQILGKHETQVTGTVALVQISNANSQQFTSNNSNSTFRFSNTNSQQIANNHSNSTFNSAQFTGFPARTAAETPRYCSLLLTLTRYCPVIQVRPFYSLPDRP</sequence>
<comment type="caution">
    <text evidence="1">The sequence shown here is derived from an EMBL/GenBank/DDBJ whole genome shotgun (WGS) entry which is preliminary data.</text>
</comment>
<protein>
    <submittedName>
        <fullName evidence="1">Uncharacterized protein</fullName>
    </submittedName>
</protein>
<name>A0A4Y2CLT2_ARAVE</name>
<evidence type="ECO:0000313" key="1">
    <source>
        <dbReference type="EMBL" id="GBM05372.1"/>
    </source>
</evidence>
<gene>
    <name evidence="1" type="ORF">AVEN_46903_1</name>
</gene>
<keyword evidence="2" id="KW-1185">Reference proteome</keyword>
<dbReference type="AlphaFoldDB" id="A0A4Y2CLT2"/>
<dbReference type="EMBL" id="BGPR01000214">
    <property type="protein sequence ID" value="GBM05372.1"/>
    <property type="molecule type" value="Genomic_DNA"/>
</dbReference>
<proteinExistence type="predicted"/>
<dbReference type="Proteomes" id="UP000499080">
    <property type="component" value="Unassembled WGS sequence"/>
</dbReference>
<organism evidence="1 2">
    <name type="scientific">Araneus ventricosus</name>
    <name type="common">Orbweaver spider</name>
    <name type="synonym">Epeira ventricosa</name>
    <dbReference type="NCBI Taxonomy" id="182803"/>
    <lineage>
        <taxon>Eukaryota</taxon>
        <taxon>Metazoa</taxon>
        <taxon>Ecdysozoa</taxon>
        <taxon>Arthropoda</taxon>
        <taxon>Chelicerata</taxon>
        <taxon>Arachnida</taxon>
        <taxon>Araneae</taxon>
        <taxon>Araneomorphae</taxon>
        <taxon>Entelegynae</taxon>
        <taxon>Araneoidea</taxon>
        <taxon>Araneidae</taxon>
        <taxon>Araneus</taxon>
    </lineage>
</organism>
<reference evidence="1 2" key="1">
    <citation type="journal article" date="2019" name="Sci. Rep.">
        <title>Orb-weaving spider Araneus ventricosus genome elucidates the spidroin gene catalogue.</title>
        <authorList>
            <person name="Kono N."/>
            <person name="Nakamura H."/>
            <person name="Ohtoshi R."/>
            <person name="Moran D.A.P."/>
            <person name="Shinohara A."/>
            <person name="Yoshida Y."/>
            <person name="Fujiwara M."/>
            <person name="Mori M."/>
            <person name="Tomita M."/>
            <person name="Arakawa K."/>
        </authorList>
    </citation>
    <scope>NUCLEOTIDE SEQUENCE [LARGE SCALE GENOMIC DNA]</scope>
</reference>
<evidence type="ECO:0000313" key="2">
    <source>
        <dbReference type="Proteomes" id="UP000499080"/>
    </source>
</evidence>